<organism evidence="3 4">
    <name type="scientific">Aliigemmobacter aestuarii</name>
    <dbReference type="NCBI Taxonomy" id="1445661"/>
    <lineage>
        <taxon>Bacteria</taxon>
        <taxon>Pseudomonadati</taxon>
        <taxon>Pseudomonadota</taxon>
        <taxon>Alphaproteobacteria</taxon>
        <taxon>Rhodobacterales</taxon>
        <taxon>Paracoccaceae</taxon>
        <taxon>Aliigemmobacter</taxon>
    </lineage>
</organism>
<dbReference type="PRINTS" id="PR01805">
    <property type="entry name" value="VACJLIPOPROT"/>
</dbReference>
<proteinExistence type="inferred from homology"/>
<dbReference type="GO" id="GO:0016020">
    <property type="term" value="C:membrane"/>
    <property type="evidence" value="ECO:0007669"/>
    <property type="project" value="InterPro"/>
</dbReference>
<keyword evidence="2" id="KW-0732">Signal</keyword>
<dbReference type="Proteomes" id="UP000309450">
    <property type="component" value="Unassembled WGS sequence"/>
</dbReference>
<evidence type="ECO:0000256" key="1">
    <source>
        <dbReference type="ARBA" id="ARBA00010634"/>
    </source>
</evidence>
<dbReference type="EMBL" id="SSND01000001">
    <property type="protein sequence ID" value="THD85328.1"/>
    <property type="molecule type" value="Genomic_DNA"/>
</dbReference>
<protein>
    <submittedName>
        <fullName evidence="3">VacJ family lipoprotein</fullName>
    </submittedName>
</protein>
<dbReference type="Pfam" id="PF04333">
    <property type="entry name" value="MlaA"/>
    <property type="match status" value="1"/>
</dbReference>
<keyword evidence="4" id="KW-1185">Reference proteome</keyword>
<dbReference type="GO" id="GO:0120010">
    <property type="term" value="P:intermembrane phospholipid transfer"/>
    <property type="evidence" value="ECO:0007669"/>
    <property type="project" value="TreeGrafter"/>
</dbReference>
<evidence type="ECO:0000256" key="2">
    <source>
        <dbReference type="ARBA" id="ARBA00022729"/>
    </source>
</evidence>
<evidence type="ECO:0000313" key="3">
    <source>
        <dbReference type="EMBL" id="THD85328.1"/>
    </source>
</evidence>
<sequence>MITVAALLSACAAPVPPVEPNDPDEAKNREIHAFNIALDKAILRPTSSAYGAIVPEPVKIGVSNFAENLELPGDAVNGALQLRPHHVLENTLRFVINSTVGIAGLFDPASAIGLPGKDTDFGETLHVWGVGEGSYMELPGLGPSTGRDTMGTIVDFAMNPVGRVLPKPESYVGTGAKVLSKLGDRDRYSETIDSVLYDSADSYAQTRLLYLQNRRFELGQTASSEDSFIDPYEE</sequence>
<gene>
    <name evidence="3" type="ORF">E7811_06405</name>
</gene>
<dbReference type="OrthoDB" id="9785326at2"/>
<accession>A0A4S3MS13</accession>
<comment type="similarity">
    <text evidence="1">Belongs to the MlaA family.</text>
</comment>
<dbReference type="RefSeq" id="WP_136393702.1">
    <property type="nucleotide sequence ID" value="NZ_SSND01000001.1"/>
</dbReference>
<comment type="caution">
    <text evidence="3">The sequence shown here is derived from an EMBL/GenBank/DDBJ whole genome shotgun (WGS) entry which is preliminary data.</text>
</comment>
<dbReference type="AlphaFoldDB" id="A0A4S3MS13"/>
<dbReference type="PANTHER" id="PTHR30035">
    <property type="entry name" value="LIPOPROTEIN VACJ-RELATED"/>
    <property type="match status" value="1"/>
</dbReference>
<evidence type="ECO:0000313" key="4">
    <source>
        <dbReference type="Proteomes" id="UP000309450"/>
    </source>
</evidence>
<keyword evidence="3" id="KW-0449">Lipoprotein</keyword>
<dbReference type="PANTHER" id="PTHR30035:SF3">
    <property type="entry name" value="INTERMEMBRANE PHOSPHOLIPID TRANSPORT SYSTEM LIPOPROTEIN MLAA"/>
    <property type="match status" value="1"/>
</dbReference>
<name>A0A4S3MS13_9RHOB</name>
<dbReference type="InterPro" id="IPR007428">
    <property type="entry name" value="MlaA"/>
</dbReference>
<reference evidence="3 4" key="1">
    <citation type="submission" date="2019-04" db="EMBL/GenBank/DDBJ databases">
        <title>Draft genome sequence of Gemmobacter aestuarii sp. nov.</title>
        <authorList>
            <person name="Hameed A."/>
            <person name="Lin S.-Y."/>
            <person name="Shahina M."/>
            <person name="Lai W.-A."/>
            <person name="Young C.-C."/>
        </authorList>
    </citation>
    <scope>NUCLEOTIDE SEQUENCE [LARGE SCALE GENOMIC DNA]</scope>
    <source>
        <strain evidence="3 4">CC-PW-75</strain>
    </source>
</reference>